<dbReference type="AlphaFoldDB" id="A0A1I8JIY9"/>
<feature type="region of interest" description="Disordered" evidence="1">
    <location>
        <begin position="125"/>
        <end position="150"/>
    </location>
</feature>
<accession>A0A1I8JIY9</accession>
<protein>
    <submittedName>
        <fullName evidence="3">DUF4806 domain-containing protein</fullName>
    </submittedName>
</protein>
<dbReference type="Proteomes" id="UP000095280">
    <property type="component" value="Unplaced"/>
</dbReference>
<keyword evidence="2" id="KW-1185">Reference proteome</keyword>
<feature type="compositionally biased region" description="Polar residues" evidence="1">
    <location>
        <begin position="192"/>
        <end position="201"/>
    </location>
</feature>
<evidence type="ECO:0000256" key="1">
    <source>
        <dbReference type="SAM" id="MobiDB-lite"/>
    </source>
</evidence>
<name>A0A1I8JIY9_9PLAT</name>
<proteinExistence type="predicted"/>
<feature type="compositionally biased region" description="Low complexity" evidence="1">
    <location>
        <begin position="202"/>
        <end position="213"/>
    </location>
</feature>
<feature type="compositionally biased region" description="Polar residues" evidence="1">
    <location>
        <begin position="174"/>
        <end position="184"/>
    </location>
</feature>
<feature type="region of interest" description="Disordered" evidence="1">
    <location>
        <begin position="174"/>
        <end position="235"/>
    </location>
</feature>
<feature type="compositionally biased region" description="Polar residues" evidence="1">
    <location>
        <begin position="139"/>
        <end position="150"/>
    </location>
</feature>
<evidence type="ECO:0000313" key="3">
    <source>
        <dbReference type="WBParaSite" id="maker-uti_cns_0047961-snap-gene-0.5-mRNA-1"/>
    </source>
</evidence>
<sequence>MESIRFIVLFVDDKQVIEAGYNEVSLCEFQEFTVETWENFGSSQRFCDEKLKVKAEYESEWYDAVIVQVVLDEAVNTEPTIKFIRDLISLKKKSIEGVLRLVPRVNCGQRNRFITLKNVTTSESEADGLHSLSTKKKNTQANGSNYASPSSDIELPAFNTALLPQSVRLPTPAQRNRTLASTPPTVGHIVPLTQTPKTCGTSSQQSNQSVSKSRTPMSTATQNGRQHTYADADEDADIDCIDPRAVERLQRSLAKSGVDTSSLNGLSILSMLSARQSCDAVHRIRRLERLVLPLLEGISASLCTSSAASTSTATTDFEPIDSWESYIRFISSRQIQSSLEPHLRGCRCPTLAETVRRMLAKCLSPRMLCLVNWSGRGGMLERCRAELPDCTLTGKQLGFENARKLFFDAVKDLFPADPITKKLVHQDYDIQQAIIDVLRHATEREAAREKRRIQAEAATAAIVSTAADFDSASPSTTSRKRKKNRQNSATGKRKGEGRPQKRRKTAHVLQDSDEAENLPSEISDDCQSVDSVELDSEN</sequence>
<feature type="compositionally biased region" description="Polar residues" evidence="1">
    <location>
        <begin position="214"/>
        <end position="226"/>
    </location>
</feature>
<reference evidence="3" key="1">
    <citation type="submission" date="2016-11" db="UniProtKB">
        <authorList>
            <consortium name="WormBaseParasite"/>
        </authorList>
    </citation>
    <scope>IDENTIFICATION</scope>
</reference>
<dbReference type="WBParaSite" id="maker-uti_cns_0047961-snap-gene-0.5-mRNA-1">
    <property type="protein sequence ID" value="maker-uti_cns_0047961-snap-gene-0.5-mRNA-1"/>
    <property type="gene ID" value="maker-uti_cns_0047961-snap-gene-0.5"/>
</dbReference>
<organism evidence="2 3">
    <name type="scientific">Macrostomum lignano</name>
    <dbReference type="NCBI Taxonomy" id="282301"/>
    <lineage>
        <taxon>Eukaryota</taxon>
        <taxon>Metazoa</taxon>
        <taxon>Spiralia</taxon>
        <taxon>Lophotrochozoa</taxon>
        <taxon>Platyhelminthes</taxon>
        <taxon>Rhabditophora</taxon>
        <taxon>Macrostomorpha</taxon>
        <taxon>Macrostomida</taxon>
        <taxon>Macrostomidae</taxon>
        <taxon>Macrostomum</taxon>
    </lineage>
</organism>
<evidence type="ECO:0000313" key="2">
    <source>
        <dbReference type="Proteomes" id="UP000095280"/>
    </source>
</evidence>
<feature type="region of interest" description="Disordered" evidence="1">
    <location>
        <begin position="467"/>
        <end position="538"/>
    </location>
</feature>